<dbReference type="RefSeq" id="WP_091274689.1">
    <property type="nucleotide sequence ID" value="NZ_FMCW01000001.1"/>
</dbReference>
<evidence type="ECO:0000313" key="1">
    <source>
        <dbReference type="EMBL" id="SCE65135.1"/>
    </source>
</evidence>
<accession>A0A1C4U0B3</accession>
<dbReference type="EMBL" id="FMCW01000001">
    <property type="protein sequence ID" value="SCE65135.1"/>
    <property type="molecule type" value="Genomic_DNA"/>
</dbReference>
<protein>
    <recommendedName>
        <fullName evidence="3">Flavin reductase</fullName>
    </recommendedName>
</protein>
<dbReference type="Proteomes" id="UP000199375">
    <property type="component" value="Unassembled WGS sequence"/>
</dbReference>
<organism evidence="1 2">
    <name type="scientific">Micromonospora haikouensis</name>
    <dbReference type="NCBI Taxonomy" id="686309"/>
    <lineage>
        <taxon>Bacteria</taxon>
        <taxon>Bacillati</taxon>
        <taxon>Actinomycetota</taxon>
        <taxon>Actinomycetes</taxon>
        <taxon>Micromonosporales</taxon>
        <taxon>Micromonosporaceae</taxon>
        <taxon>Micromonospora</taxon>
    </lineage>
</organism>
<dbReference type="AlphaFoldDB" id="A0A1C4U0B3"/>
<reference evidence="1 2" key="1">
    <citation type="submission" date="2016-06" db="EMBL/GenBank/DDBJ databases">
        <authorList>
            <person name="Kjaerup R.B."/>
            <person name="Dalgaard T.S."/>
            <person name="Juul-Madsen H.R."/>
        </authorList>
    </citation>
    <scope>NUCLEOTIDE SEQUENCE [LARGE SCALE GENOMIC DNA]</scope>
    <source>
        <strain evidence="1 2">DSM 45626</strain>
    </source>
</reference>
<evidence type="ECO:0008006" key="3">
    <source>
        <dbReference type="Google" id="ProtNLM"/>
    </source>
</evidence>
<sequence length="89" mass="10182">MSSGYGVSLAELRRHVAARPTWRCRVCAAPWPCQPAKLCLRAEYARDRVGLAIYLCVLMHDAIADRLRTHPEEVDPADYFARFIGWARH</sequence>
<evidence type="ECO:0000313" key="2">
    <source>
        <dbReference type="Proteomes" id="UP000199375"/>
    </source>
</evidence>
<name>A0A1C4U0B3_9ACTN</name>
<gene>
    <name evidence="1" type="ORF">GA0070558_101328</name>
</gene>
<proteinExistence type="predicted"/>